<sequence length="468" mass="51297">MIKQELYKGTEGSTVDCNVYEDDFYYPRNVEENFCKDFSCCGLTLADLHDLLQHYEECHVRFEEDNRTTNTPTSSLFNESWNDTTSCFLSGADVPISFSLSETADFLSPTTTVNNSNDLLNCVLDKKVTNVDVLHTDGALTPKSKAVASQQEANDVEKQATKLKAFFDTLSSSLSAENVVKKGTFTEKLMSDGMEFLFPAISENTPPLSPSLTTTAPSLINSPTEGPLIFEPLMLGNKRRMNDFPEDASFKKTKFDTHQGLGRSLSTFPGNGTFGSTFASTALSLYDDDIISALTSSTDPLFLVKDNKTTCDVKLASTNVQEAETESEGEEADAETPKTLAKSKSSRELTSVAAGFASALANARSFDLKRLANRAPKEDKPFKCLVPGCDKSYKNPNGLKYHSLHGHCMDDPDAPAKPFKCLVPGCMRTYKNLNGLKYHIIHTHAVGTENFLDFEDEQGDGLAVEPVA</sequence>
<dbReference type="GO" id="GO:0005634">
    <property type="term" value="C:nucleus"/>
    <property type="evidence" value="ECO:0007669"/>
    <property type="project" value="TreeGrafter"/>
</dbReference>
<evidence type="ECO:0000256" key="6">
    <source>
        <dbReference type="SAM" id="MobiDB-lite"/>
    </source>
</evidence>
<dbReference type="PROSITE" id="PS50157">
    <property type="entry name" value="ZINC_FINGER_C2H2_2"/>
    <property type="match status" value="1"/>
</dbReference>
<reference evidence="9" key="1">
    <citation type="submission" date="2017-01" db="EMBL/GenBank/DDBJ databases">
        <authorList>
            <person name="Wang Y."/>
            <person name="White M."/>
            <person name="Kvist S."/>
            <person name="Moncalvo J.-M."/>
        </authorList>
    </citation>
    <scope>NUCLEOTIDE SEQUENCE [LARGE SCALE GENOMIC DNA]</scope>
    <source>
        <strain evidence="9">COL-18-3</strain>
    </source>
</reference>
<evidence type="ECO:0000256" key="5">
    <source>
        <dbReference type="PROSITE-ProRule" id="PRU00042"/>
    </source>
</evidence>
<proteinExistence type="predicted"/>
<dbReference type="InterPro" id="IPR036236">
    <property type="entry name" value="Znf_C2H2_sf"/>
</dbReference>
<keyword evidence="9" id="KW-1185">Reference proteome</keyword>
<dbReference type="GO" id="GO:0008270">
    <property type="term" value="F:zinc ion binding"/>
    <property type="evidence" value="ECO:0007669"/>
    <property type="project" value="UniProtKB-KW"/>
</dbReference>
<evidence type="ECO:0000256" key="1">
    <source>
        <dbReference type="ARBA" id="ARBA00022723"/>
    </source>
</evidence>
<evidence type="ECO:0000256" key="2">
    <source>
        <dbReference type="ARBA" id="ARBA00022737"/>
    </source>
</evidence>
<feature type="compositionally biased region" description="Acidic residues" evidence="6">
    <location>
        <begin position="323"/>
        <end position="334"/>
    </location>
</feature>
<dbReference type="Gene3D" id="3.30.160.60">
    <property type="entry name" value="Classic Zinc Finger"/>
    <property type="match status" value="2"/>
</dbReference>
<evidence type="ECO:0000256" key="3">
    <source>
        <dbReference type="ARBA" id="ARBA00022771"/>
    </source>
</evidence>
<dbReference type="Proteomes" id="UP000188320">
    <property type="component" value="Unassembled WGS sequence"/>
</dbReference>
<protein>
    <submittedName>
        <fullName evidence="8">Zinc finger protein sfp1</fullName>
    </submittedName>
</protein>
<dbReference type="OrthoDB" id="3269380at2759"/>
<evidence type="ECO:0000259" key="7">
    <source>
        <dbReference type="PROSITE" id="PS50157"/>
    </source>
</evidence>
<name>A0A1R1PGC9_ZANCU</name>
<dbReference type="EMBL" id="LSSK01001323">
    <property type="protein sequence ID" value="OMH80031.1"/>
    <property type="molecule type" value="Genomic_DNA"/>
</dbReference>
<comment type="caution">
    <text evidence="8">The sequence shown here is derived from an EMBL/GenBank/DDBJ whole genome shotgun (WGS) entry which is preliminary data.</text>
</comment>
<dbReference type="InterPro" id="IPR051580">
    <property type="entry name" value="ZnF-Chromatin_assoc"/>
</dbReference>
<accession>A0A1R1PGC9</accession>
<dbReference type="PANTHER" id="PTHR23057:SF0">
    <property type="entry name" value="JUXTAPOSED WITH ANOTHER ZINC FINGER PROTEIN 1"/>
    <property type="match status" value="1"/>
</dbReference>
<gene>
    <name evidence="8" type="ORF">AX774_g6533</name>
</gene>
<dbReference type="SMART" id="SM00355">
    <property type="entry name" value="ZnF_C2H2"/>
    <property type="match status" value="3"/>
</dbReference>
<keyword evidence="2" id="KW-0677">Repeat</keyword>
<feature type="domain" description="C2H2-type" evidence="7">
    <location>
        <begin position="382"/>
        <end position="412"/>
    </location>
</feature>
<evidence type="ECO:0000313" key="8">
    <source>
        <dbReference type="EMBL" id="OMH80031.1"/>
    </source>
</evidence>
<organism evidence="8 9">
    <name type="scientific">Zancudomyces culisetae</name>
    <name type="common">Gut fungus</name>
    <name type="synonym">Smittium culisetae</name>
    <dbReference type="NCBI Taxonomy" id="1213189"/>
    <lineage>
        <taxon>Eukaryota</taxon>
        <taxon>Fungi</taxon>
        <taxon>Fungi incertae sedis</taxon>
        <taxon>Zoopagomycota</taxon>
        <taxon>Kickxellomycotina</taxon>
        <taxon>Harpellomycetes</taxon>
        <taxon>Harpellales</taxon>
        <taxon>Legeriomycetaceae</taxon>
        <taxon>Zancudomyces</taxon>
    </lineage>
</organism>
<dbReference type="AlphaFoldDB" id="A0A1R1PGC9"/>
<keyword evidence="4" id="KW-0862">Zinc</keyword>
<dbReference type="PANTHER" id="PTHR23057">
    <property type="entry name" value="JUXTAPOSED WITH ANOTHER ZINC FINGER PROTEIN 1"/>
    <property type="match status" value="1"/>
</dbReference>
<evidence type="ECO:0000313" key="9">
    <source>
        <dbReference type="Proteomes" id="UP000188320"/>
    </source>
</evidence>
<dbReference type="InterPro" id="IPR013087">
    <property type="entry name" value="Znf_C2H2_type"/>
</dbReference>
<feature type="region of interest" description="Disordered" evidence="6">
    <location>
        <begin position="319"/>
        <end position="344"/>
    </location>
</feature>
<dbReference type="SUPFAM" id="SSF57667">
    <property type="entry name" value="beta-beta-alpha zinc fingers"/>
    <property type="match status" value="1"/>
</dbReference>
<keyword evidence="3 5" id="KW-0863">Zinc-finger</keyword>
<dbReference type="PROSITE" id="PS00028">
    <property type="entry name" value="ZINC_FINGER_C2H2_1"/>
    <property type="match status" value="2"/>
</dbReference>
<evidence type="ECO:0000256" key="4">
    <source>
        <dbReference type="ARBA" id="ARBA00022833"/>
    </source>
</evidence>
<keyword evidence="1" id="KW-0479">Metal-binding</keyword>